<evidence type="ECO:0000256" key="5">
    <source>
        <dbReference type="PROSITE-ProRule" id="PRU01248"/>
    </source>
</evidence>
<dbReference type="GO" id="GO:0015074">
    <property type="term" value="P:DNA integration"/>
    <property type="evidence" value="ECO:0007669"/>
    <property type="project" value="UniProtKB-KW"/>
</dbReference>
<evidence type="ECO:0008006" key="10">
    <source>
        <dbReference type="Google" id="ProtNLM"/>
    </source>
</evidence>
<proteinExistence type="inferred from homology"/>
<keyword evidence="9" id="KW-1185">Reference proteome</keyword>
<dbReference type="EMBL" id="CP016415">
    <property type="protein sequence ID" value="ANU38725.1"/>
    <property type="molecule type" value="Genomic_DNA"/>
</dbReference>
<evidence type="ECO:0000313" key="9">
    <source>
        <dbReference type="Proteomes" id="UP000092528"/>
    </source>
</evidence>
<dbReference type="GO" id="GO:0003677">
    <property type="term" value="F:DNA binding"/>
    <property type="evidence" value="ECO:0007669"/>
    <property type="project" value="UniProtKB-UniRule"/>
</dbReference>
<keyword evidence="3 5" id="KW-0238">DNA-binding</keyword>
<dbReference type="PROSITE" id="PS51900">
    <property type="entry name" value="CB"/>
    <property type="match status" value="1"/>
</dbReference>
<organism evidence="8 9">
    <name type="scientific">Vibrio scophthalmi</name>
    <dbReference type="NCBI Taxonomy" id="45658"/>
    <lineage>
        <taxon>Bacteria</taxon>
        <taxon>Pseudomonadati</taxon>
        <taxon>Pseudomonadota</taxon>
        <taxon>Gammaproteobacteria</taxon>
        <taxon>Vibrionales</taxon>
        <taxon>Vibrionaceae</taxon>
        <taxon>Vibrio</taxon>
    </lineage>
</organism>
<protein>
    <recommendedName>
        <fullName evidence="10">Tyr recombinase domain-containing protein</fullName>
    </recommendedName>
</protein>
<dbReference type="CDD" id="cd01184">
    <property type="entry name" value="INT_C_like_1"/>
    <property type="match status" value="1"/>
</dbReference>
<dbReference type="PANTHER" id="PTHR30349:SF41">
    <property type="entry name" value="INTEGRASE_RECOMBINASE PROTEIN MJ0367-RELATED"/>
    <property type="match status" value="1"/>
</dbReference>
<dbReference type="Proteomes" id="UP000092528">
    <property type="component" value="Chromosome 2"/>
</dbReference>
<evidence type="ECO:0000256" key="4">
    <source>
        <dbReference type="ARBA" id="ARBA00023172"/>
    </source>
</evidence>
<dbReference type="RefSeq" id="WP_065546459.1">
    <property type="nucleotide sequence ID" value="NZ_CP016415.1"/>
</dbReference>
<dbReference type="AlphaFoldDB" id="A0A1C7FF83"/>
<feature type="domain" description="Core-binding (CB)" evidence="7">
    <location>
        <begin position="135"/>
        <end position="219"/>
    </location>
</feature>
<evidence type="ECO:0000259" key="7">
    <source>
        <dbReference type="PROSITE" id="PS51900"/>
    </source>
</evidence>
<dbReference type="InterPro" id="IPR010998">
    <property type="entry name" value="Integrase_recombinase_N"/>
</dbReference>
<gene>
    <name evidence="8" type="ORF">VSVS05_03688</name>
</gene>
<keyword evidence="4" id="KW-0233">DNA recombination</keyword>
<dbReference type="InterPro" id="IPR011010">
    <property type="entry name" value="DNA_brk_join_enz"/>
</dbReference>
<evidence type="ECO:0000259" key="6">
    <source>
        <dbReference type="PROSITE" id="PS51898"/>
    </source>
</evidence>
<reference evidence="8 9" key="1">
    <citation type="submission" date="2016-07" db="EMBL/GenBank/DDBJ databases">
        <title>Genome sequencing of Vibrio scophthalmi strain VS-05, an isolated from Paralichthys olivaceus.</title>
        <authorList>
            <person name="Han H.-J."/>
        </authorList>
    </citation>
    <scope>NUCLEOTIDE SEQUENCE [LARGE SCALE GENOMIC DNA]</scope>
    <source>
        <strain evidence="8 9">VS-05</strain>
    </source>
</reference>
<comment type="similarity">
    <text evidence="1">Belongs to the 'phage' integrase family.</text>
</comment>
<sequence>MYLQKAPNGVYQTRICVPKSLQSFGYPFDIKVSLRTKERSEAIARNFIVANYLRSAIGSIDPSHPPKFAHFKSVLDQNIDNIRHTFNAGSITYKHPEFRPFESGISSSPTLTPSLNESMIDDVPVLHRPPRSEGTSFEASLVLFVDSKHRQGITKLAVHQLEQRINHCIKFLANKGLEQHTVTSADLLDYVEQLISEKRSAKSNQGYFASVKQYFSWLKAKDFNSDNPAAGLNPKFKNKQHAHEQRDRWIEAELIKLFRSPEFLGQVDDFQWVTKLQLFHGFRTGEVCQIYVKDIIWSMGIPCIKVTDISKDQHLKNRHAVRTIPLHPMLRESFLQFYESRKNRKCSPLFNYKPLGKDKDWTKTYRQQFGKLQTKIGMRAGARPTAYSLRHTFIDVLKEKDIPEHSVAEVVGHTNPNMTYGRYGKKHRIDKLLEIVAAFEINLEGTL</sequence>
<accession>A0A1C7FF83</accession>
<dbReference type="Pfam" id="PF00589">
    <property type="entry name" value="Phage_integrase"/>
    <property type="match status" value="1"/>
</dbReference>
<dbReference type="Gene3D" id="1.10.443.10">
    <property type="entry name" value="Intergrase catalytic core"/>
    <property type="match status" value="1"/>
</dbReference>
<dbReference type="InterPro" id="IPR044068">
    <property type="entry name" value="CB"/>
</dbReference>
<dbReference type="PANTHER" id="PTHR30349">
    <property type="entry name" value="PHAGE INTEGRASE-RELATED"/>
    <property type="match status" value="1"/>
</dbReference>
<evidence type="ECO:0000313" key="8">
    <source>
        <dbReference type="EMBL" id="ANU38725.1"/>
    </source>
</evidence>
<dbReference type="SUPFAM" id="SSF56349">
    <property type="entry name" value="DNA breaking-rejoining enzymes"/>
    <property type="match status" value="1"/>
</dbReference>
<keyword evidence="2" id="KW-0229">DNA integration</keyword>
<dbReference type="InterPro" id="IPR002104">
    <property type="entry name" value="Integrase_catalytic"/>
</dbReference>
<evidence type="ECO:0000256" key="3">
    <source>
        <dbReference type="ARBA" id="ARBA00023125"/>
    </source>
</evidence>
<dbReference type="Pfam" id="PF20172">
    <property type="entry name" value="DUF6538"/>
    <property type="match status" value="1"/>
</dbReference>
<evidence type="ECO:0000256" key="2">
    <source>
        <dbReference type="ARBA" id="ARBA00022908"/>
    </source>
</evidence>
<dbReference type="InterPro" id="IPR050090">
    <property type="entry name" value="Tyrosine_recombinase_XerCD"/>
</dbReference>
<evidence type="ECO:0000256" key="1">
    <source>
        <dbReference type="ARBA" id="ARBA00008857"/>
    </source>
</evidence>
<feature type="domain" description="Tyr recombinase" evidence="6">
    <location>
        <begin position="244"/>
        <end position="437"/>
    </location>
</feature>
<name>A0A1C7FF83_9VIBR</name>
<dbReference type="InterPro" id="IPR013762">
    <property type="entry name" value="Integrase-like_cat_sf"/>
</dbReference>
<dbReference type="PROSITE" id="PS51898">
    <property type="entry name" value="TYR_RECOMBINASE"/>
    <property type="match status" value="1"/>
</dbReference>
<dbReference type="GO" id="GO:0006310">
    <property type="term" value="P:DNA recombination"/>
    <property type="evidence" value="ECO:0007669"/>
    <property type="project" value="UniProtKB-KW"/>
</dbReference>
<dbReference type="InterPro" id="IPR046668">
    <property type="entry name" value="DUF6538"/>
</dbReference>
<dbReference type="Gene3D" id="1.10.150.130">
    <property type="match status" value="1"/>
</dbReference>